<dbReference type="Proteomes" id="UP000038009">
    <property type="component" value="Unassembled WGS sequence"/>
</dbReference>
<name>A0A0N1IIT3_LEPSE</name>
<proteinExistence type="predicted"/>
<feature type="region of interest" description="Disordered" evidence="1">
    <location>
        <begin position="296"/>
        <end position="684"/>
    </location>
</feature>
<feature type="compositionally biased region" description="Basic and acidic residues" evidence="1">
    <location>
        <begin position="232"/>
        <end position="245"/>
    </location>
</feature>
<feature type="compositionally biased region" description="Polar residues" evidence="1">
    <location>
        <begin position="702"/>
        <end position="711"/>
    </location>
</feature>
<reference evidence="2 3" key="1">
    <citation type="journal article" date="2015" name="PLoS Pathog.">
        <title>Leptomonas seymouri: Adaptations to the Dixenous Life Cycle Analyzed by Genome Sequencing, Transcriptome Profiling and Co-infection with Leishmania donovani.</title>
        <authorList>
            <person name="Kraeva N."/>
            <person name="Butenko A."/>
            <person name="Hlavacova J."/>
            <person name="Kostygov A."/>
            <person name="Myskova J."/>
            <person name="Grybchuk D."/>
            <person name="Lestinova T."/>
            <person name="Votypka J."/>
            <person name="Volf P."/>
            <person name="Opperdoes F."/>
            <person name="Flegontov P."/>
            <person name="Lukes J."/>
            <person name="Yurchenko V."/>
        </authorList>
    </citation>
    <scope>NUCLEOTIDE SEQUENCE [LARGE SCALE GENOMIC DNA]</scope>
    <source>
        <strain evidence="2 3">ATCC 30220</strain>
    </source>
</reference>
<feature type="compositionally biased region" description="Basic and acidic residues" evidence="1">
    <location>
        <begin position="63"/>
        <end position="95"/>
    </location>
</feature>
<dbReference type="OMA" id="KADRHYW"/>
<dbReference type="AlphaFoldDB" id="A0A0N1IIT3"/>
<feature type="region of interest" description="Disordered" evidence="1">
    <location>
        <begin position="147"/>
        <end position="275"/>
    </location>
</feature>
<feature type="region of interest" description="Disordered" evidence="1">
    <location>
        <begin position="63"/>
        <end position="123"/>
    </location>
</feature>
<sequence>MQRWSQASTAMSSGPAFDIDLPEPAAAAEPMRIFFCGRPARSTGVVNLRLLLGEHGYVLTEKRRVKGTEHSSGAIDHRSNKEERLKRSVAGREGDTSSATEDGESSTNVSHDKAPSQTTYRMCSSEGLPPGCFRVKHDGHYWVMRAGDGARPEQTPSPRTTETETPSPSALSDAPSRDRVDPCSRDHSKSKDTRKADLSEQKRGGDDEKSKRKRPRHTADAGKAESVTMKAVRLDHNSDNGKSGDDEGDSLLATRYQAGKAAERAPTEPADTTEDIVRDVEATLGELFFAASPLASSNPSLPELHAQAAKASVPRSAPGASRSFDNALKNPDEVQKTNNGVTHETAERDEAEGGEMAEAAPHNPQRRGRRGAAAAAKKHTETKAPAVTAAEAPTAQSSAVDPSSARVVGEKTASPTEKRRGKQAKKEKSAMEVAALEEPTQQPQPEPAAIATATAAAALPNRQTETTPPPSNAALQSNVRNCTSVCSPPAPPSSSPSLPPHPDTAAAARRTPTQSPPIARSPDVLQKQPAAPTARDDMRSPAIRPPLSPHVALPPKSGLPATDHRSGTGATPLRSPHRSSPGGADTGSPLALYSNRTSGTGASPPPQQQHPSSSSPLAPAPAVRSASSSTRLAPLTSPHLRQHQQQFVHRGSSSANNGNTTGHGGSLQYSDTGSFNMIPQDSPALGFTQVHNTLAEEFSLDPSESGSSATVSEYLYDVDS</sequence>
<feature type="compositionally biased region" description="Low complexity" evidence="1">
    <location>
        <begin position="152"/>
        <end position="169"/>
    </location>
</feature>
<feature type="compositionally biased region" description="Low complexity" evidence="1">
    <location>
        <begin position="503"/>
        <end position="517"/>
    </location>
</feature>
<feature type="region of interest" description="Disordered" evidence="1">
    <location>
        <begin position="698"/>
        <end position="720"/>
    </location>
</feature>
<dbReference type="OrthoDB" id="267774at2759"/>
<protein>
    <submittedName>
        <fullName evidence="2">Uncharacterized protein</fullName>
    </submittedName>
</protein>
<feature type="compositionally biased region" description="Polar residues" evidence="1">
    <location>
        <begin position="643"/>
        <end position="660"/>
    </location>
</feature>
<feature type="compositionally biased region" description="Polar residues" evidence="1">
    <location>
        <begin position="473"/>
        <end position="486"/>
    </location>
</feature>
<feature type="compositionally biased region" description="Polar residues" evidence="1">
    <location>
        <begin position="96"/>
        <end position="122"/>
    </location>
</feature>
<feature type="compositionally biased region" description="Low complexity" evidence="1">
    <location>
        <begin position="383"/>
        <end position="395"/>
    </location>
</feature>
<organism evidence="2 3">
    <name type="scientific">Leptomonas seymouri</name>
    <dbReference type="NCBI Taxonomy" id="5684"/>
    <lineage>
        <taxon>Eukaryota</taxon>
        <taxon>Discoba</taxon>
        <taxon>Euglenozoa</taxon>
        <taxon>Kinetoplastea</taxon>
        <taxon>Metakinetoplastina</taxon>
        <taxon>Trypanosomatida</taxon>
        <taxon>Trypanosomatidae</taxon>
        <taxon>Leishmaniinae</taxon>
        <taxon>Leptomonas</taxon>
    </lineage>
</organism>
<evidence type="ECO:0000256" key="1">
    <source>
        <dbReference type="SAM" id="MobiDB-lite"/>
    </source>
</evidence>
<feature type="compositionally biased region" description="Basic and acidic residues" evidence="1">
    <location>
        <begin position="175"/>
        <end position="210"/>
    </location>
</feature>
<evidence type="ECO:0000313" key="2">
    <source>
        <dbReference type="EMBL" id="KPI85040.1"/>
    </source>
</evidence>
<dbReference type="VEuPathDB" id="TriTrypDB:Lsey_0212_0030"/>
<feature type="compositionally biased region" description="Low complexity" evidence="1">
    <location>
        <begin position="609"/>
        <end position="629"/>
    </location>
</feature>
<accession>A0A0N1IIT3</accession>
<feature type="compositionally biased region" description="Low complexity" evidence="1">
    <location>
        <begin position="434"/>
        <end position="460"/>
    </location>
</feature>
<feature type="compositionally biased region" description="Polar residues" evidence="1">
    <location>
        <begin position="667"/>
        <end position="679"/>
    </location>
</feature>
<keyword evidence="3" id="KW-1185">Reference proteome</keyword>
<feature type="compositionally biased region" description="Pro residues" evidence="1">
    <location>
        <begin position="488"/>
        <end position="502"/>
    </location>
</feature>
<evidence type="ECO:0000313" key="3">
    <source>
        <dbReference type="Proteomes" id="UP000038009"/>
    </source>
</evidence>
<dbReference type="EMBL" id="LJSK01000212">
    <property type="protein sequence ID" value="KPI85040.1"/>
    <property type="molecule type" value="Genomic_DNA"/>
</dbReference>
<gene>
    <name evidence="2" type="ORF">ABL78_5902</name>
</gene>
<comment type="caution">
    <text evidence="2">The sequence shown here is derived from an EMBL/GenBank/DDBJ whole genome shotgun (WGS) entry which is preliminary data.</text>
</comment>